<sequence>MEETLKIPRTIVVRRWPEVDLRWSAWVEDGWRVVGREFNNFEFDDVRKLAAELSGQIHPQVSLSRRLRLSTVSFRGLEPLSRTKVIVRCLAFFTFGTAPRRHFWFRVAVMLSLGTRSRVSRLCAALQRVDGGCVSVLESDDSDWSIGWLELRGLEFQSDDDPDGSFAVANSSGGFNANVGVFDIRKVPSGGKVVCFLIKIFFKMVYQIRGRDSIVHPAMLEIRNTIETILLWPSLDGDEVSKAQHGCIDCLALIICTELQDPKLFRDLTTKKSSLVRTPSWSRDAAMRNSVLSCVIACQKMPNSGKKPFALKVLPHLIQSVEPRTSTSHDYQRPANNSSKRARPRRNHEPEAARHQQTNNPQPRITHNREDIRIPAANTYQSCRSRVRSCNRQKSATRSTAGVGRGPAKVAGGRARAGKGHQRLGRVEEGSPEAG</sequence>
<organism evidence="2 3">
    <name type="scientific">Rhododendron griersonianum</name>
    <dbReference type="NCBI Taxonomy" id="479676"/>
    <lineage>
        <taxon>Eukaryota</taxon>
        <taxon>Viridiplantae</taxon>
        <taxon>Streptophyta</taxon>
        <taxon>Embryophyta</taxon>
        <taxon>Tracheophyta</taxon>
        <taxon>Spermatophyta</taxon>
        <taxon>Magnoliopsida</taxon>
        <taxon>eudicotyledons</taxon>
        <taxon>Gunneridae</taxon>
        <taxon>Pentapetalae</taxon>
        <taxon>asterids</taxon>
        <taxon>Ericales</taxon>
        <taxon>Ericaceae</taxon>
        <taxon>Ericoideae</taxon>
        <taxon>Rhodoreae</taxon>
        <taxon>Rhododendron</taxon>
    </lineage>
</organism>
<gene>
    <name evidence="2" type="ORF">RHGRI_007266</name>
</gene>
<evidence type="ECO:0000256" key="1">
    <source>
        <dbReference type="SAM" id="MobiDB-lite"/>
    </source>
</evidence>
<feature type="region of interest" description="Disordered" evidence="1">
    <location>
        <begin position="322"/>
        <end position="435"/>
    </location>
</feature>
<reference evidence="2" key="1">
    <citation type="submission" date="2020-08" db="EMBL/GenBank/DDBJ databases">
        <title>Plant Genome Project.</title>
        <authorList>
            <person name="Zhang R.-G."/>
        </authorList>
    </citation>
    <scope>NUCLEOTIDE SEQUENCE</scope>
    <source>
        <strain evidence="2">WSP0</strain>
        <tissue evidence="2">Leaf</tissue>
    </source>
</reference>
<proteinExistence type="predicted"/>
<accession>A0AAV6KWA1</accession>
<dbReference type="PANTHER" id="PTHR37743">
    <property type="entry name" value="ARM REPEAT SUPERFAMILY PROTEIN"/>
    <property type="match status" value="1"/>
</dbReference>
<dbReference type="EMBL" id="JACTNZ010000003">
    <property type="protein sequence ID" value="KAG5556960.1"/>
    <property type="molecule type" value="Genomic_DNA"/>
</dbReference>
<evidence type="ECO:0000313" key="2">
    <source>
        <dbReference type="EMBL" id="KAG5556960.1"/>
    </source>
</evidence>
<feature type="compositionally biased region" description="Polar residues" evidence="1">
    <location>
        <begin position="322"/>
        <end position="339"/>
    </location>
</feature>
<dbReference type="AlphaFoldDB" id="A0AAV6KWA1"/>
<evidence type="ECO:0000313" key="3">
    <source>
        <dbReference type="Proteomes" id="UP000823749"/>
    </source>
</evidence>
<comment type="caution">
    <text evidence="2">The sequence shown here is derived from an EMBL/GenBank/DDBJ whole genome shotgun (WGS) entry which is preliminary data.</text>
</comment>
<keyword evidence="3" id="KW-1185">Reference proteome</keyword>
<protein>
    <submittedName>
        <fullName evidence="2">Uncharacterized protein</fullName>
    </submittedName>
</protein>
<name>A0AAV6KWA1_9ERIC</name>
<feature type="compositionally biased region" description="Polar residues" evidence="1">
    <location>
        <begin position="355"/>
        <end position="365"/>
    </location>
</feature>
<dbReference type="Proteomes" id="UP000823749">
    <property type="component" value="Chromosome 3"/>
</dbReference>
<dbReference type="PANTHER" id="PTHR37743:SF1">
    <property type="entry name" value="ARM REPEAT SUPERFAMILY PROTEIN"/>
    <property type="match status" value="1"/>
</dbReference>